<sequence length="260" mass="28279">MALSSESFEYPAGQSHPIRIAKAPRDGKKYPVVVLVHGTSGLAGDCGKQLEGFAESIGALGYLTALPCMYSDSVPHLYDADITHKVPVLEAAIEHIKQKHASNADVDRLALVGFCLGSGIAMAYIQKSPMGRVKAFADFYGYVNPLLGAGVAKLPPTIMFHNTNDKRFVDPAMNSRLLEKALVEHDRAVEAHNRSGSGAKLKPIDHDYREYTETNPDPQAANHIFTPGGPADVESRRLTLEWLQKYMPPVGKSLERVSVA</sequence>
<dbReference type="KEGG" id="agv:OJF2_08490"/>
<evidence type="ECO:0000259" key="1">
    <source>
        <dbReference type="Pfam" id="PF01738"/>
    </source>
</evidence>
<organism evidence="2 3">
    <name type="scientific">Aquisphaera giovannonii</name>
    <dbReference type="NCBI Taxonomy" id="406548"/>
    <lineage>
        <taxon>Bacteria</taxon>
        <taxon>Pseudomonadati</taxon>
        <taxon>Planctomycetota</taxon>
        <taxon>Planctomycetia</taxon>
        <taxon>Isosphaerales</taxon>
        <taxon>Isosphaeraceae</taxon>
        <taxon>Aquisphaera</taxon>
    </lineage>
</organism>
<gene>
    <name evidence="2" type="ORF">OJF2_08490</name>
</gene>
<dbReference type="RefSeq" id="WP_148591516.1">
    <property type="nucleotide sequence ID" value="NZ_CP042997.1"/>
</dbReference>
<protein>
    <submittedName>
        <fullName evidence="2">Dienelactone hydrolase family protein</fullName>
    </submittedName>
</protein>
<evidence type="ECO:0000313" key="2">
    <source>
        <dbReference type="EMBL" id="QEH32379.1"/>
    </source>
</evidence>
<keyword evidence="3" id="KW-1185">Reference proteome</keyword>
<accession>A0A5B9VWB6</accession>
<proteinExistence type="predicted"/>
<dbReference type="InterPro" id="IPR029058">
    <property type="entry name" value="AB_hydrolase_fold"/>
</dbReference>
<dbReference type="PANTHER" id="PTHR46623:SF6">
    <property type="entry name" value="ALPHA_BETA-HYDROLASES SUPERFAMILY PROTEIN"/>
    <property type="match status" value="1"/>
</dbReference>
<dbReference type="AlphaFoldDB" id="A0A5B9VWB6"/>
<keyword evidence="2" id="KW-0378">Hydrolase</keyword>
<dbReference type="SUPFAM" id="SSF53474">
    <property type="entry name" value="alpha/beta-Hydrolases"/>
    <property type="match status" value="1"/>
</dbReference>
<dbReference type="InterPro" id="IPR002925">
    <property type="entry name" value="Dienelactn_hydro"/>
</dbReference>
<name>A0A5B9VWB6_9BACT</name>
<dbReference type="EMBL" id="CP042997">
    <property type="protein sequence ID" value="QEH32379.1"/>
    <property type="molecule type" value="Genomic_DNA"/>
</dbReference>
<feature type="domain" description="Dienelactone hydrolase" evidence="1">
    <location>
        <begin position="25"/>
        <end position="187"/>
    </location>
</feature>
<evidence type="ECO:0000313" key="3">
    <source>
        <dbReference type="Proteomes" id="UP000324233"/>
    </source>
</evidence>
<dbReference type="PANTHER" id="PTHR46623">
    <property type="entry name" value="CARBOXYMETHYLENEBUTENOLIDASE-RELATED"/>
    <property type="match status" value="1"/>
</dbReference>
<reference evidence="2 3" key="1">
    <citation type="submission" date="2019-08" db="EMBL/GenBank/DDBJ databases">
        <title>Deep-cultivation of Planctomycetes and their phenomic and genomic characterization uncovers novel biology.</title>
        <authorList>
            <person name="Wiegand S."/>
            <person name="Jogler M."/>
            <person name="Boedeker C."/>
            <person name="Pinto D."/>
            <person name="Vollmers J."/>
            <person name="Rivas-Marin E."/>
            <person name="Kohn T."/>
            <person name="Peeters S.H."/>
            <person name="Heuer A."/>
            <person name="Rast P."/>
            <person name="Oberbeckmann S."/>
            <person name="Bunk B."/>
            <person name="Jeske O."/>
            <person name="Meyerdierks A."/>
            <person name="Storesund J.E."/>
            <person name="Kallscheuer N."/>
            <person name="Luecker S."/>
            <person name="Lage O.M."/>
            <person name="Pohl T."/>
            <person name="Merkel B.J."/>
            <person name="Hornburger P."/>
            <person name="Mueller R.-W."/>
            <person name="Bruemmer F."/>
            <person name="Labrenz M."/>
            <person name="Spormann A.M."/>
            <person name="Op den Camp H."/>
            <person name="Overmann J."/>
            <person name="Amann R."/>
            <person name="Jetten M.S.M."/>
            <person name="Mascher T."/>
            <person name="Medema M.H."/>
            <person name="Devos D.P."/>
            <person name="Kaster A.-K."/>
            <person name="Ovreas L."/>
            <person name="Rohde M."/>
            <person name="Galperin M.Y."/>
            <person name="Jogler C."/>
        </authorList>
    </citation>
    <scope>NUCLEOTIDE SEQUENCE [LARGE SCALE GENOMIC DNA]</scope>
    <source>
        <strain evidence="2 3">OJF2</strain>
    </source>
</reference>
<dbReference type="InterPro" id="IPR051049">
    <property type="entry name" value="Dienelactone_hydrolase-like"/>
</dbReference>
<dbReference type="Gene3D" id="3.40.50.1820">
    <property type="entry name" value="alpha/beta hydrolase"/>
    <property type="match status" value="1"/>
</dbReference>
<dbReference type="Pfam" id="PF01738">
    <property type="entry name" value="DLH"/>
    <property type="match status" value="1"/>
</dbReference>
<dbReference type="Proteomes" id="UP000324233">
    <property type="component" value="Chromosome"/>
</dbReference>
<dbReference type="OrthoDB" id="9771666at2"/>
<dbReference type="GO" id="GO:0016787">
    <property type="term" value="F:hydrolase activity"/>
    <property type="evidence" value="ECO:0007669"/>
    <property type="project" value="UniProtKB-KW"/>
</dbReference>